<sequence length="830" mass="86956">MRTLPFRNPRLVALALLVIIAAGLSAFLSLGRQEDPTITNLNATITTLYPGAEPSRIEALISQPLEDEMRTLADMDEIKSTSATGISIISLQLDEATDPAIIEEIWSKARDGVADVARTFPEGVQPPEFDSEGIAAVGAIFAVKPSGAAANPAVLARTAEELAERLRNVPGTKSVESWGTPTEEVRVTLDPAATAALGLTPDAVSAAVRAADAKVQSGRLVSGSSDILLDVQGDIEALDRLRQIVLATGPQGQVTRLGDVAEISRSPRDPAPAIALVDGQDAILLGVQANEGLQIDVWMGWIRDEVAAFAPLLPASLTVEQIFDQAVYTADRLSEVALNMAIGVGLVVLVLLVTLGVRAALIVAAVLPLVSLATLASMNFIGLPIHQMSVTGLIVALGLLVDAAIVMTDDIRQRLRAGASRMDAVDTAVKRLFAPLLASTVTTALSFVPMILLPGGAGDFVGAIAIAVVLMLIWSLIIALTITPALAGWLLPEGGRGAGLPSGLAGRAFHASLRWSVRNPVRSVALALVLPAMGFASFPTLTAQFFPGVDRDQFHIEVDLAPGAALSRTHALVEEMDALLRATPGITRVAWTLGESAPAFYYNIVGSRQGAPGFAQELITTAAPEATADLLDPLQTTLTARFPEARILVRGLVQGPPVDAPVEFRLEGPTLEVLRAEGERLRAILLGVEGITTVRASYEGGAPKVQVEIDEAAAQLAGLSLADVARQLQSGLDGVTGGSLIEASEQLPVRVQLGAGTRDDLERISQMLIVPPPGNGRSSQTLPAFPLSAMAEISLVPSDSPIARQNGTRVNTVQAFIAPDLLPQEALVRA</sequence>
<feature type="transmembrane region" description="Helical" evidence="1">
    <location>
        <begin position="360"/>
        <end position="382"/>
    </location>
</feature>
<accession>A8LLI9</accession>
<name>A8LLI9_DINSH</name>
<dbReference type="PANTHER" id="PTHR32063:SF18">
    <property type="entry name" value="CATION EFFLUX SYSTEM PROTEIN"/>
    <property type="match status" value="1"/>
</dbReference>
<keyword evidence="1" id="KW-0812">Transmembrane</keyword>
<feature type="transmembrane region" description="Helical" evidence="1">
    <location>
        <begin position="432"/>
        <end position="452"/>
    </location>
</feature>
<feature type="transmembrane region" description="Helical" evidence="1">
    <location>
        <begin position="524"/>
        <end position="546"/>
    </location>
</feature>
<dbReference type="HOGENOM" id="CLU_002755_1_2_5"/>
<gene>
    <name evidence="2" type="ordered locus">Dshi_0250</name>
</gene>
<dbReference type="KEGG" id="dsh:Dshi_0250"/>
<proteinExistence type="predicted"/>
<protein>
    <submittedName>
        <fullName evidence="2">Efflux transporter</fullName>
    </submittedName>
</protein>
<keyword evidence="1" id="KW-0472">Membrane</keyword>
<evidence type="ECO:0000313" key="3">
    <source>
        <dbReference type="Proteomes" id="UP000006833"/>
    </source>
</evidence>
<dbReference type="Proteomes" id="UP000006833">
    <property type="component" value="Chromosome"/>
</dbReference>
<dbReference type="Gene3D" id="3.30.2090.10">
    <property type="entry name" value="Multidrug efflux transporter AcrB TolC docking domain, DN and DC subdomains"/>
    <property type="match status" value="2"/>
</dbReference>
<feature type="transmembrane region" description="Helical" evidence="1">
    <location>
        <begin position="336"/>
        <end position="353"/>
    </location>
</feature>
<dbReference type="PANTHER" id="PTHR32063">
    <property type="match status" value="1"/>
</dbReference>
<evidence type="ECO:0000313" key="2">
    <source>
        <dbReference type="EMBL" id="ABV91999.1"/>
    </source>
</evidence>
<dbReference type="InterPro" id="IPR027463">
    <property type="entry name" value="AcrB_DN_DC_subdom"/>
</dbReference>
<dbReference type="Pfam" id="PF00873">
    <property type="entry name" value="ACR_tran"/>
    <property type="match status" value="1"/>
</dbReference>
<dbReference type="Gene3D" id="3.30.70.1320">
    <property type="entry name" value="Multidrug efflux transporter AcrB pore domain like"/>
    <property type="match status" value="1"/>
</dbReference>
<dbReference type="Gene3D" id="3.30.70.1430">
    <property type="entry name" value="Multidrug efflux transporter AcrB pore domain"/>
    <property type="match status" value="2"/>
</dbReference>
<dbReference type="EMBL" id="CP000830">
    <property type="protein sequence ID" value="ABV91999.1"/>
    <property type="molecule type" value="Genomic_DNA"/>
</dbReference>
<reference evidence="3" key="1">
    <citation type="journal article" date="2010" name="ISME J.">
        <title>The complete genome sequence of the algal symbiont Dinoroseobacter shibae: a hitchhiker's guide to life in the sea.</title>
        <authorList>
            <person name="Wagner-Dobler I."/>
            <person name="Ballhausen B."/>
            <person name="Berger M."/>
            <person name="Brinkhoff T."/>
            <person name="Buchholz I."/>
            <person name="Bunk B."/>
            <person name="Cypionka H."/>
            <person name="Daniel R."/>
            <person name="Drepper T."/>
            <person name="Gerdts G."/>
            <person name="Hahnke S."/>
            <person name="Han C."/>
            <person name="Jahn D."/>
            <person name="Kalhoefer D."/>
            <person name="Kiss H."/>
            <person name="Klenk H.P."/>
            <person name="Kyrpides N."/>
            <person name="Liebl W."/>
            <person name="Liesegang H."/>
            <person name="Meincke L."/>
            <person name="Pati A."/>
            <person name="Petersen J."/>
            <person name="Piekarski T."/>
            <person name="Pommerenke C."/>
            <person name="Pradella S."/>
            <person name="Pukall R."/>
            <person name="Rabus R."/>
            <person name="Stackebrandt E."/>
            <person name="Thole S."/>
            <person name="Thompson L."/>
            <person name="Tielen P."/>
            <person name="Tomasch J."/>
            <person name="von Jan M."/>
            <person name="Wanphrut N."/>
            <person name="Wichels A."/>
            <person name="Zech H."/>
            <person name="Simon M."/>
        </authorList>
    </citation>
    <scope>NUCLEOTIDE SEQUENCE [LARGE SCALE GENOMIC DNA]</scope>
    <source>
        <strain evidence="3">DSM 16493 / NCIMB 14021 / DFL 12</strain>
    </source>
</reference>
<dbReference type="GO" id="GO:0005886">
    <property type="term" value="C:plasma membrane"/>
    <property type="evidence" value="ECO:0007669"/>
    <property type="project" value="TreeGrafter"/>
</dbReference>
<organism evidence="2 3">
    <name type="scientific">Dinoroseobacter shibae (strain DSM 16493 / NCIMB 14021 / DFL 12)</name>
    <dbReference type="NCBI Taxonomy" id="398580"/>
    <lineage>
        <taxon>Bacteria</taxon>
        <taxon>Pseudomonadati</taxon>
        <taxon>Pseudomonadota</taxon>
        <taxon>Alphaproteobacteria</taxon>
        <taxon>Rhodobacterales</taxon>
        <taxon>Roseobacteraceae</taxon>
        <taxon>Dinoroseobacter</taxon>
    </lineage>
</organism>
<keyword evidence="1" id="KW-1133">Transmembrane helix</keyword>
<dbReference type="eggNOG" id="COG0841">
    <property type="taxonomic scope" value="Bacteria"/>
</dbReference>
<dbReference type="GO" id="GO:0042910">
    <property type="term" value="F:xenobiotic transmembrane transporter activity"/>
    <property type="evidence" value="ECO:0007669"/>
    <property type="project" value="TreeGrafter"/>
</dbReference>
<dbReference type="Gene3D" id="1.20.1640.10">
    <property type="entry name" value="Multidrug efflux transporter AcrB transmembrane domain"/>
    <property type="match status" value="2"/>
</dbReference>
<dbReference type="AlphaFoldDB" id="A8LLI9"/>
<dbReference type="Gene3D" id="3.30.70.1440">
    <property type="entry name" value="Multidrug efflux transporter AcrB pore domain"/>
    <property type="match status" value="1"/>
</dbReference>
<dbReference type="SUPFAM" id="SSF82866">
    <property type="entry name" value="Multidrug efflux transporter AcrB transmembrane domain"/>
    <property type="match status" value="1"/>
</dbReference>
<dbReference type="PRINTS" id="PR00702">
    <property type="entry name" value="ACRIFLAVINRP"/>
</dbReference>
<dbReference type="SUPFAM" id="SSF82693">
    <property type="entry name" value="Multidrug efflux transporter AcrB pore domain, PN1, PN2, PC1 and PC2 subdomains"/>
    <property type="match status" value="2"/>
</dbReference>
<feature type="transmembrane region" description="Helical" evidence="1">
    <location>
        <begin position="388"/>
        <end position="411"/>
    </location>
</feature>
<dbReference type="InterPro" id="IPR001036">
    <property type="entry name" value="Acrflvin-R"/>
</dbReference>
<evidence type="ECO:0000256" key="1">
    <source>
        <dbReference type="SAM" id="Phobius"/>
    </source>
</evidence>
<keyword evidence="3" id="KW-1185">Reference proteome</keyword>
<dbReference type="SUPFAM" id="SSF82714">
    <property type="entry name" value="Multidrug efflux transporter AcrB TolC docking domain, DN and DC subdomains"/>
    <property type="match status" value="2"/>
</dbReference>
<dbReference type="STRING" id="398580.Dshi_0250"/>
<feature type="transmembrane region" description="Helical" evidence="1">
    <location>
        <begin position="464"/>
        <end position="491"/>
    </location>
</feature>